<dbReference type="Proteomes" id="UP000504628">
    <property type="component" value="Chromosome 2"/>
</dbReference>
<dbReference type="GO" id="GO:0006325">
    <property type="term" value="P:chromatin organization"/>
    <property type="evidence" value="ECO:0007669"/>
    <property type="project" value="TreeGrafter"/>
</dbReference>
<dbReference type="PANTHER" id="PTHR23087">
    <property type="entry name" value="NONHISTONE CHROMOSOMAL PROTEIN HMG"/>
    <property type="match status" value="1"/>
</dbReference>
<feature type="compositionally biased region" description="Basic and acidic residues" evidence="5">
    <location>
        <begin position="113"/>
        <end position="131"/>
    </location>
</feature>
<dbReference type="RefSeq" id="XP_035873334.1">
    <property type="nucleotide sequence ID" value="XM_036017441.1"/>
</dbReference>
<name>A0A7E6D4V9_9CHIR</name>
<feature type="compositionally biased region" description="Low complexity" evidence="5">
    <location>
        <begin position="64"/>
        <end position="81"/>
    </location>
</feature>
<evidence type="ECO:0000256" key="5">
    <source>
        <dbReference type="SAM" id="MobiDB-lite"/>
    </source>
</evidence>
<gene>
    <name evidence="7" type="primary">HMGN1</name>
</gene>
<dbReference type="GeneID" id="114491011"/>
<keyword evidence="3" id="KW-0238">DNA-binding</keyword>
<keyword evidence="6" id="KW-1185">Reference proteome</keyword>
<dbReference type="CTD" id="3150"/>
<protein>
    <submittedName>
        <fullName evidence="7">Non-histone chromosomal protein HMG-14 isoform X1</fullName>
    </submittedName>
</protein>
<accession>A0A7E6D4V9</accession>
<proteinExistence type="inferred from homology"/>
<evidence type="ECO:0000313" key="6">
    <source>
        <dbReference type="Proteomes" id="UP000504628"/>
    </source>
</evidence>
<evidence type="ECO:0000256" key="3">
    <source>
        <dbReference type="ARBA" id="ARBA00023125"/>
    </source>
</evidence>
<evidence type="ECO:0000256" key="4">
    <source>
        <dbReference type="ARBA" id="ARBA00023242"/>
    </source>
</evidence>
<dbReference type="PANTHER" id="PTHR23087:SF12">
    <property type="entry name" value="NON-HISTONE CHROMOSOMAL PROTEIN HMG-14"/>
    <property type="match status" value="1"/>
</dbReference>
<dbReference type="OrthoDB" id="9806797at2759"/>
<dbReference type="GO" id="GO:0000785">
    <property type="term" value="C:chromatin"/>
    <property type="evidence" value="ECO:0007669"/>
    <property type="project" value="InterPro"/>
</dbReference>
<evidence type="ECO:0000256" key="2">
    <source>
        <dbReference type="ARBA" id="ARBA00007696"/>
    </source>
</evidence>
<evidence type="ECO:0000256" key="1">
    <source>
        <dbReference type="ARBA" id="ARBA00004123"/>
    </source>
</evidence>
<dbReference type="Pfam" id="PF01101">
    <property type="entry name" value="HMG14_17"/>
    <property type="match status" value="1"/>
</dbReference>
<dbReference type="AlphaFoldDB" id="A0A7E6D4V9"/>
<comment type="subcellular location">
    <subcellularLocation>
        <location evidence="1">Nucleus</location>
    </subcellularLocation>
</comment>
<organism evidence="6 7">
    <name type="scientific">Phyllostomus discolor</name>
    <name type="common">pale spear-nosed bat</name>
    <dbReference type="NCBI Taxonomy" id="89673"/>
    <lineage>
        <taxon>Eukaryota</taxon>
        <taxon>Metazoa</taxon>
        <taxon>Chordata</taxon>
        <taxon>Craniata</taxon>
        <taxon>Vertebrata</taxon>
        <taxon>Euteleostomi</taxon>
        <taxon>Mammalia</taxon>
        <taxon>Eutheria</taxon>
        <taxon>Laurasiatheria</taxon>
        <taxon>Chiroptera</taxon>
        <taxon>Yangochiroptera</taxon>
        <taxon>Phyllostomidae</taxon>
        <taxon>Phyllostominae</taxon>
        <taxon>Phyllostomus</taxon>
    </lineage>
</organism>
<comment type="similarity">
    <text evidence="2">Belongs to the HMGN family.</text>
</comment>
<sequence>MGRGGGRPPGEKGEQAAGGCGGRRRRASNPVSSSSPTAPIAGPSSLDRGSSSIGQAVRVCEASPRGAALRPPARARPTATMPKRKVSSAEGAAKEEPKRRSARLSAKPAPAKVETKPKKAAGKDKSADKKVQTKGKRGAKGKQAEVANQEPKEDLPAENGETKNEEVGVFVLVQPRMKQEKKKPSLINIIYHVLSVVPVSLLVQSRGIFLSTIL</sequence>
<evidence type="ECO:0000313" key="7">
    <source>
        <dbReference type="RefSeq" id="XP_035873334.1"/>
    </source>
</evidence>
<dbReference type="GO" id="GO:0005634">
    <property type="term" value="C:nucleus"/>
    <property type="evidence" value="ECO:0007669"/>
    <property type="project" value="UniProtKB-SubCell"/>
</dbReference>
<dbReference type="InterPro" id="IPR000079">
    <property type="entry name" value="HMGN_fam"/>
</dbReference>
<dbReference type="PROSITE" id="PS00355">
    <property type="entry name" value="HMG14_17"/>
    <property type="match status" value="1"/>
</dbReference>
<dbReference type="InParanoid" id="A0A7E6D4V9"/>
<feature type="compositionally biased region" description="Basic and acidic residues" evidence="5">
    <location>
        <begin position="150"/>
        <end position="161"/>
    </location>
</feature>
<dbReference type="GO" id="GO:0031492">
    <property type="term" value="F:nucleosomal DNA binding"/>
    <property type="evidence" value="ECO:0007669"/>
    <property type="project" value="InterPro"/>
</dbReference>
<feature type="region of interest" description="Disordered" evidence="5">
    <location>
        <begin position="1"/>
        <end position="161"/>
    </location>
</feature>
<keyword evidence="4" id="KW-0539">Nucleus</keyword>
<dbReference type="SMART" id="SM00527">
    <property type="entry name" value="HMG17"/>
    <property type="match status" value="1"/>
</dbReference>
<reference evidence="7" key="1">
    <citation type="submission" date="2025-08" db="UniProtKB">
        <authorList>
            <consortium name="RefSeq"/>
        </authorList>
    </citation>
    <scope>IDENTIFICATION</scope>
    <source>
        <tissue evidence="7">Muscle</tissue>
    </source>
</reference>
<dbReference type="PRINTS" id="PR00925">
    <property type="entry name" value="NONHISHMG17"/>
</dbReference>